<sequence>RRTTTVAQLERRTSFPRHTINAQSRMIRTQNRLGNSHDTSLTRNDYWLLHTHNLINNPTIRELEILVRPALILFLETFCELLNQRIHMAAHFRVAKSLIMVRLGRLRVTFILEETQTLM</sequence>
<reference evidence="1 2" key="1">
    <citation type="journal article" date="2018" name="Front. Plant Sci.">
        <title>Red Clover (Trifolium pratense) and Zigzag Clover (T. medium) - A Picture of Genomic Similarities and Differences.</title>
        <authorList>
            <person name="Dluhosova J."/>
            <person name="Istvanek J."/>
            <person name="Nedelnik J."/>
            <person name="Repkova J."/>
        </authorList>
    </citation>
    <scope>NUCLEOTIDE SEQUENCE [LARGE SCALE GENOMIC DNA]</scope>
    <source>
        <strain evidence="2">cv. 10/8</strain>
        <tissue evidence="1">Leaf</tissue>
    </source>
</reference>
<keyword evidence="2" id="KW-1185">Reference proteome</keyword>
<evidence type="ECO:0000313" key="1">
    <source>
        <dbReference type="EMBL" id="MCI38932.1"/>
    </source>
</evidence>
<protein>
    <submittedName>
        <fullName evidence="1">Uncharacterized protein</fullName>
    </submittedName>
</protein>
<organism evidence="1 2">
    <name type="scientific">Trifolium medium</name>
    <dbReference type="NCBI Taxonomy" id="97028"/>
    <lineage>
        <taxon>Eukaryota</taxon>
        <taxon>Viridiplantae</taxon>
        <taxon>Streptophyta</taxon>
        <taxon>Embryophyta</taxon>
        <taxon>Tracheophyta</taxon>
        <taxon>Spermatophyta</taxon>
        <taxon>Magnoliopsida</taxon>
        <taxon>eudicotyledons</taxon>
        <taxon>Gunneridae</taxon>
        <taxon>Pentapetalae</taxon>
        <taxon>rosids</taxon>
        <taxon>fabids</taxon>
        <taxon>Fabales</taxon>
        <taxon>Fabaceae</taxon>
        <taxon>Papilionoideae</taxon>
        <taxon>50 kb inversion clade</taxon>
        <taxon>NPAAA clade</taxon>
        <taxon>Hologalegina</taxon>
        <taxon>IRL clade</taxon>
        <taxon>Trifolieae</taxon>
        <taxon>Trifolium</taxon>
    </lineage>
</organism>
<accession>A0A392RRV0</accession>
<comment type="caution">
    <text evidence="1">The sequence shown here is derived from an EMBL/GenBank/DDBJ whole genome shotgun (WGS) entry which is preliminary data.</text>
</comment>
<evidence type="ECO:0000313" key="2">
    <source>
        <dbReference type="Proteomes" id="UP000265520"/>
    </source>
</evidence>
<proteinExistence type="predicted"/>
<dbReference type="Proteomes" id="UP000265520">
    <property type="component" value="Unassembled WGS sequence"/>
</dbReference>
<dbReference type="EMBL" id="LXQA010261584">
    <property type="protein sequence ID" value="MCI38932.1"/>
    <property type="molecule type" value="Genomic_DNA"/>
</dbReference>
<name>A0A392RRV0_9FABA</name>
<dbReference type="AlphaFoldDB" id="A0A392RRV0"/>
<feature type="non-terminal residue" evidence="1">
    <location>
        <position position="1"/>
    </location>
</feature>